<comment type="subcellular location">
    <subcellularLocation>
        <location evidence="2">Membrane</location>
        <topology evidence="2">Multi-pass membrane protein</topology>
    </subcellularLocation>
</comment>
<keyword evidence="6" id="KW-0812">Transmembrane</keyword>
<dbReference type="GO" id="GO:0005886">
    <property type="term" value="C:plasma membrane"/>
    <property type="evidence" value="ECO:0007669"/>
    <property type="project" value="TreeGrafter"/>
</dbReference>
<proteinExistence type="predicted"/>
<dbReference type="InterPro" id="IPR036890">
    <property type="entry name" value="HATPase_C_sf"/>
</dbReference>
<evidence type="ECO:0000313" key="13">
    <source>
        <dbReference type="Proteomes" id="UP000323142"/>
    </source>
</evidence>
<dbReference type="InterPro" id="IPR004358">
    <property type="entry name" value="Sig_transdc_His_kin-like_C"/>
</dbReference>
<evidence type="ECO:0000256" key="8">
    <source>
        <dbReference type="ARBA" id="ARBA00022989"/>
    </source>
</evidence>
<name>A0A5B2W0B4_9HYPH</name>
<dbReference type="OrthoDB" id="9809329at2"/>
<evidence type="ECO:0000256" key="4">
    <source>
        <dbReference type="ARBA" id="ARBA00022553"/>
    </source>
</evidence>
<protein>
    <recommendedName>
        <fullName evidence="3">histidine kinase</fullName>
        <ecNumber evidence="3">2.7.13.3</ecNumber>
    </recommendedName>
</protein>
<dbReference type="InterPro" id="IPR003594">
    <property type="entry name" value="HATPase_dom"/>
</dbReference>
<dbReference type="InterPro" id="IPR050428">
    <property type="entry name" value="TCS_sensor_his_kinase"/>
</dbReference>
<evidence type="ECO:0000256" key="7">
    <source>
        <dbReference type="ARBA" id="ARBA00022777"/>
    </source>
</evidence>
<evidence type="ECO:0000256" key="3">
    <source>
        <dbReference type="ARBA" id="ARBA00012438"/>
    </source>
</evidence>
<dbReference type="PRINTS" id="PR00344">
    <property type="entry name" value="BCTRLSENSOR"/>
</dbReference>
<dbReference type="GO" id="GO:0004673">
    <property type="term" value="F:protein histidine kinase activity"/>
    <property type="evidence" value="ECO:0007669"/>
    <property type="project" value="UniProtKB-EC"/>
</dbReference>
<evidence type="ECO:0000256" key="6">
    <source>
        <dbReference type="ARBA" id="ARBA00022692"/>
    </source>
</evidence>
<feature type="domain" description="Histidine kinase" evidence="11">
    <location>
        <begin position="1"/>
        <end position="175"/>
    </location>
</feature>
<dbReference type="AlphaFoldDB" id="A0A5B2W0B4"/>
<evidence type="ECO:0000256" key="9">
    <source>
        <dbReference type="ARBA" id="ARBA00023012"/>
    </source>
</evidence>
<keyword evidence="5" id="KW-0808">Transferase</keyword>
<dbReference type="PANTHER" id="PTHR45436">
    <property type="entry name" value="SENSOR HISTIDINE KINASE YKOH"/>
    <property type="match status" value="1"/>
</dbReference>
<keyword evidence="7 12" id="KW-0418">Kinase</keyword>
<reference evidence="12 13" key="2">
    <citation type="submission" date="2019-09" db="EMBL/GenBank/DDBJ databases">
        <authorList>
            <person name="Jin C."/>
        </authorList>
    </citation>
    <scope>NUCLEOTIDE SEQUENCE [LARGE SCALE GENOMIC DNA]</scope>
    <source>
        <strain evidence="12 13">BN140002</strain>
    </source>
</reference>
<reference evidence="12 13" key="1">
    <citation type="submission" date="2019-09" db="EMBL/GenBank/DDBJ databases">
        <title>Salinarimonas rosea gen. nov., sp. nov., a new member of the a-2 subgroup of the Proteobacteria.</title>
        <authorList>
            <person name="Liu J."/>
        </authorList>
    </citation>
    <scope>NUCLEOTIDE SEQUENCE [LARGE SCALE GENOMIC DNA]</scope>
    <source>
        <strain evidence="12 13">BN140002</strain>
    </source>
</reference>
<dbReference type="Pfam" id="PF02518">
    <property type="entry name" value="HATPase_c"/>
    <property type="match status" value="1"/>
</dbReference>
<dbReference type="Gene3D" id="3.30.565.10">
    <property type="entry name" value="Histidine kinase-like ATPase, C-terminal domain"/>
    <property type="match status" value="1"/>
</dbReference>
<keyword evidence="13" id="KW-1185">Reference proteome</keyword>
<comment type="catalytic activity">
    <reaction evidence="1">
        <text>ATP + protein L-histidine = ADP + protein N-phospho-L-histidine.</text>
        <dbReference type="EC" id="2.7.13.3"/>
    </reaction>
</comment>
<dbReference type="InterPro" id="IPR005467">
    <property type="entry name" value="His_kinase_dom"/>
</dbReference>
<dbReference type="Proteomes" id="UP000323142">
    <property type="component" value="Unassembled WGS sequence"/>
</dbReference>
<comment type="caution">
    <text evidence="12">The sequence shown here is derived from an EMBL/GenBank/DDBJ whole genome shotgun (WGS) entry which is preliminary data.</text>
</comment>
<dbReference type="PROSITE" id="PS50109">
    <property type="entry name" value="HIS_KIN"/>
    <property type="match status" value="1"/>
</dbReference>
<dbReference type="PANTHER" id="PTHR45436:SF15">
    <property type="entry name" value="SENSOR HISTIDINE KINASE CUSS"/>
    <property type="match status" value="1"/>
</dbReference>
<keyword evidence="4" id="KW-0597">Phosphoprotein</keyword>
<dbReference type="GO" id="GO:0000160">
    <property type="term" value="P:phosphorelay signal transduction system"/>
    <property type="evidence" value="ECO:0007669"/>
    <property type="project" value="UniProtKB-KW"/>
</dbReference>
<evidence type="ECO:0000256" key="10">
    <source>
        <dbReference type="ARBA" id="ARBA00023136"/>
    </source>
</evidence>
<keyword evidence="9" id="KW-0902">Two-component regulatory system</keyword>
<keyword evidence="10" id="KW-0472">Membrane</keyword>
<accession>A0A5B2W0B4</accession>
<dbReference type="SUPFAM" id="SSF55874">
    <property type="entry name" value="ATPase domain of HSP90 chaperone/DNA topoisomerase II/histidine kinase"/>
    <property type="match status" value="1"/>
</dbReference>
<evidence type="ECO:0000256" key="1">
    <source>
        <dbReference type="ARBA" id="ARBA00000085"/>
    </source>
</evidence>
<evidence type="ECO:0000256" key="2">
    <source>
        <dbReference type="ARBA" id="ARBA00004141"/>
    </source>
</evidence>
<evidence type="ECO:0000256" key="5">
    <source>
        <dbReference type="ARBA" id="ARBA00022679"/>
    </source>
</evidence>
<dbReference type="SMART" id="SM00387">
    <property type="entry name" value="HATPase_c"/>
    <property type="match status" value="1"/>
</dbReference>
<dbReference type="EMBL" id="VUOA01000005">
    <property type="protein sequence ID" value="KAA2244032.1"/>
    <property type="molecule type" value="Genomic_DNA"/>
</dbReference>
<gene>
    <name evidence="12" type="ORF">F0L46_01955</name>
</gene>
<sequence length="176" mass="17960">MRLMGRIVTQLLSLARLEAADLPGAPAPRPVDLVGVATETAAALTPLAIRARKEIALLAPDEPVTVQGDADAIGEALTNLVDNGLRHSPPGGVVEVEVTAPGIVRVADRGPGVPPSERESIFARFHQASADARPGGGGLGLPIAAAIMRHHGGSIAYADQEGGGALFTLAFCDPSK</sequence>
<organism evidence="12 13">
    <name type="scientific">Salinarimonas soli</name>
    <dbReference type="NCBI Taxonomy" id="1638099"/>
    <lineage>
        <taxon>Bacteria</taxon>
        <taxon>Pseudomonadati</taxon>
        <taxon>Pseudomonadota</taxon>
        <taxon>Alphaproteobacteria</taxon>
        <taxon>Hyphomicrobiales</taxon>
        <taxon>Salinarimonadaceae</taxon>
        <taxon>Salinarimonas</taxon>
    </lineage>
</organism>
<dbReference type="EC" id="2.7.13.3" evidence="3"/>
<dbReference type="CDD" id="cd00075">
    <property type="entry name" value="HATPase"/>
    <property type="match status" value="1"/>
</dbReference>
<evidence type="ECO:0000259" key="11">
    <source>
        <dbReference type="PROSITE" id="PS50109"/>
    </source>
</evidence>
<evidence type="ECO:0000313" key="12">
    <source>
        <dbReference type="EMBL" id="KAA2244032.1"/>
    </source>
</evidence>
<keyword evidence="8" id="KW-1133">Transmembrane helix</keyword>